<dbReference type="Gene3D" id="2.60.40.2380">
    <property type="match status" value="1"/>
</dbReference>
<dbReference type="EC" id="2.7.7.65" evidence="1"/>
<dbReference type="NCBIfam" id="TIGR00254">
    <property type="entry name" value="GGDEF"/>
    <property type="match status" value="1"/>
</dbReference>
<dbReference type="InterPro" id="IPR011622">
    <property type="entry name" value="7TMR_DISM_rcpt_extracell_dom2"/>
</dbReference>
<dbReference type="SUPFAM" id="SSF55073">
    <property type="entry name" value="Nucleotide cyclase"/>
    <property type="match status" value="1"/>
</dbReference>
<evidence type="ECO:0000313" key="7">
    <source>
        <dbReference type="EMBL" id="TSE21154.1"/>
    </source>
</evidence>
<dbReference type="EMBL" id="SMAH01000013">
    <property type="protein sequence ID" value="TCS96134.1"/>
    <property type="molecule type" value="Genomic_DNA"/>
</dbReference>
<dbReference type="Gene3D" id="3.30.70.270">
    <property type="match status" value="1"/>
</dbReference>
<dbReference type="Pfam" id="PF00990">
    <property type="entry name" value="GGDEF"/>
    <property type="match status" value="1"/>
</dbReference>
<feature type="domain" description="GGDEF" evidence="5">
    <location>
        <begin position="500"/>
        <end position="632"/>
    </location>
</feature>
<dbReference type="GO" id="GO:0043709">
    <property type="term" value="P:cell adhesion involved in single-species biofilm formation"/>
    <property type="evidence" value="ECO:0007669"/>
    <property type="project" value="TreeGrafter"/>
</dbReference>
<dbReference type="InterPro" id="IPR029787">
    <property type="entry name" value="Nucleotide_cyclase"/>
</dbReference>
<dbReference type="GO" id="GO:0005886">
    <property type="term" value="C:plasma membrane"/>
    <property type="evidence" value="ECO:0007669"/>
    <property type="project" value="TreeGrafter"/>
</dbReference>
<dbReference type="EMBL" id="VJNC01000011">
    <property type="protein sequence ID" value="TSE21154.1"/>
    <property type="molecule type" value="Genomic_DNA"/>
</dbReference>
<feature type="transmembrane region" description="Helical" evidence="4">
    <location>
        <begin position="345"/>
        <end position="363"/>
    </location>
</feature>
<feature type="coiled-coil region" evidence="3">
    <location>
        <begin position="438"/>
        <end position="465"/>
    </location>
</feature>
<keyword evidence="7" id="KW-0548">Nucleotidyltransferase</keyword>
<dbReference type="FunFam" id="3.30.70.270:FF:000001">
    <property type="entry name" value="Diguanylate cyclase domain protein"/>
    <property type="match status" value="1"/>
</dbReference>
<dbReference type="PANTHER" id="PTHR45138:SF9">
    <property type="entry name" value="DIGUANYLATE CYCLASE DGCM-RELATED"/>
    <property type="match status" value="1"/>
</dbReference>
<keyword evidence="9" id="KW-1185">Reference proteome</keyword>
<gene>
    <name evidence="7" type="primary">ycdT</name>
    <name evidence="6" type="ORF">EDC36_11392</name>
    <name evidence="7" type="ORF">Tigna_01792</name>
</gene>
<evidence type="ECO:0000313" key="6">
    <source>
        <dbReference type="EMBL" id="TCS96134.1"/>
    </source>
</evidence>
<evidence type="ECO:0000256" key="4">
    <source>
        <dbReference type="SAM" id="Phobius"/>
    </source>
</evidence>
<evidence type="ECO:0000313" key="9">
    <source>
        <dbReference type="Proteomes" id="UP000315577"/>
    </source>
</evidence>
<dbReference type="InterPro" id="IPR011623">
    <property type="entry name" value="7TMR_DISM_rcpt_extracell_dom1"/>
</dbReference>
<dbReference type="RefSeq" id="WP_132963221.1">
    <property type="nucleotide sequence ID" value="NZ_SMAH01000013.1"/>
</dbReference>
<dbReference type="SMART" id="SM00267">
    <property type="entry name" value="GGDEF"/>
    <property type="match status" value="1"/>
</dbReference>
<dbReference type="InterPro" id="IPR050469">
    <property type="entry name" value="Diguanylate_Cyclase"/>
</dbReference>
<dbReference type="Proteomes" id="UP000295536">
    <property type="component" value="Unassembled WGS sequence"/>
</dbReference>
<dbReference type="OrthoDB" id="5289013at2"/>
<feature type="transmembrane region" description="Helical" evidence="4">
    <location>
        <begin position="370"/>
        <end position="389"/>
    </location>
</feature>
<organism evidence="6 8">
    <name type="scientific">Tepidimonas ignava</name>
    <dbReference type="NCBI Taxonomy" id="114249"/>
    <lineage>
        <taxon>Bacteria</taxon>
        <taxon>Pseudomonadati</taxon>
        <taxon>Pseudomonadota</taxon>
        <taxon>Betaproteobacteria</taxon>
        <taxon>Burkholderiales</taxon>
        <taxon>Tepidimonas</taxon>
    </lineage>
</organism>
<keyword evidence="4" id="KW-1133">Transmembrane helix</keyword>
<evidence type="ECO:0000256" key="3">
    <source>
        <dbReference type="SAM" id="Coils"/>
    </source>
</evidence>
<dbReference type="PANTHER" id="PTHR45138">
    <property type="entry name" value="REGULATORY COMPONENTS OF SENSORY TRANSDUCTION SYSTEM"/>
    <property type="match status" value="1"/>
</dbReference>
<reference evidence="6 8" key="1">
    <citation type="submission" date="2019-03" db="EMBL/GenBank/DDBJ databases">
        <title>Genomic Encyclopedia of Type Strains, Phase IV (KMG-IV): sequencing the most valuable type-strain genomes for metagenomic binning, comparative biology and taxonomic classification.</title>
        <authorList>
            <person name="Goeker M."/>
        </authorList>
    </citation>
    <scope>NUCLEOTIDE SEQUENCE [LARGE SCALE GENOMIC DNA]</scope>
    <source>
        <strain evidence="6 8">DSM 12034</strain>
    </source>
</reference>
<evidence type="ECO:0000256" key="2">
    <source>
        <dbReference type="ARBA" id="ARBA00034247"/>
    </source>
</evidence>
<feature type="transmembrane region" description="Helical" evidence="4">
    <location>
        <begin position="401"/>
        <end position="421"/>
    </location>
</feature>
<keyword evidence="3" id="KW-0175">Coiled coil</keyword>
<dbReference type="Pfam" id="PF07695">
    <property type="entry name" value="7TMR-DISM_7TM"/>
    <property type="match status" value="1"/>
</dbReference>
<evidence type="ECO:0000259" key="5">
    <source>
        <dbReference type="PROSITE" id="PS50887"/>
    </source>
</evidence>
<keyword evidence="4" id="KW-0812">Transmembrane</keyword>
<proteinExistence type="predicted"/>
<comment type="caution">
    <text evidence="6">The sequence shown here is derived from an EMBL/GenBank/DDBJ whole genome shotgun (WGS) entry which is preliminary data.</text>
</comment>
<dbReference type="Pfam" id="PF07696">
    <property type="entry name" value="7TMR-DISMED2"/>
    <property type="match status" value="1"/>
</dbReference>
<dbReference type="AlphaFoldDB" id="A0A4R3LCS7"/>
<sequence>MDTVAAWAVCLSGAGRAGARALALVGVAVLLGLLVLATPARAGVALQTPTVDVAMLQGGSMWLRPLARTLREDAVPRPPPTPLALLQTDLPWQPVRDLEPIFGFGFDRQAWWVHVALRHDGPAPLELVLEAAEPLIDDIRVWVFDRGRGTWVAQAHQGDRVVGAMRALEHRHLALPLTLQPGQQVDLLVRVFAVDGEHDPLPLRLWRAAAFFSHAQLEAWMYGAYYGALGVLLLYNLLLWAGTREPPFGLYALYLGSFLLWNLTYRGYALLYLWPDAVTWNQIALVGFSAAIYATMALFAWTLLDLPRRTPWLARLQAVLALAALAHAVWIALDPQAATFATLDLVGLAMFGVLLLAALRVAWQGERVAWIYLAAQGSLLAGAGVYYAIKLEWLAPGPLALQALNLGSAGEFLLLALALAYRINQLKAQRDLAQGRLMETLHQMNERLEREVAERTEQLTQANQALTKLATHDPLTGLYNRHTLLERLTEELARARRHPQPLGLLMLDLDHFKPLNDRGGHAYGDHVLRQLGVLLHPPLLRTTDRAFRVGGEEFLVLAPDTDADGLQTLAERVRSAVHAQGWPHPDASIGWVTVSVGATLSRPDDTPETIFARADQALYEAKRLGRNRVAYA</sequence>
<feature type="transmembrane region" description="Helical" evidence="4">
    <location>
        <begin position="219"/>
        <end position="239"/>
    </location>
</feature>
<accession>A0A4R3LCS7</accession>
<dbReference type="CDD" id="cd01949">
    <property type="entry name" value="GGDEF"/>
    <property type="match status" value="1"/>
</dbReference>
<feature type="transmembrane region" description="Helical" evidence="4">
    <location>
        <begin position="251"/>
        <end position="274"/>
    </location>
</feature>
<dbReference type="InterPro" id="IPR000160">
    <property type="entry name" value="GGDEF_dom"/>
</dbReference>
<protein>
    <recommendedName>
        <fullName evidence="1">diguanylate cyclase</fullName>
        <ecNumber evidence="1">2.7.7.65</ecNumber>
    </recommendedName>
</protein>
<keyword evidence="4" id="KW-0472">Membrane</keyword>
<evidence type="ECO:0000256" key="1">
    <source>
        <dbReference type="ARBA" id="ARBA00012528"/>
    </source>
</evidence>
<dbReference type="Proteomes" id="UP000315577">
    <property type="component" value="Unassembled WGS sequence"/>
</dbReference>
<name>A0A4R3LCS7_9BURK</name>
<dbReference type="GO" id="GO:1902201">
    <property type="term" value="P:negative regulation of bacterial-type flagellum-dependent cell motility"/>
    <property type="evidence" value="ECO:0007669"/>
    <property type="project" value="TreeGrafter"/>
</dbReference>
<dbReference type="GO" id="GO:0052621">
    <property type="term" value="F:diguanylate cyclase activity"/>
    <property type="evidence" value="ECO:0007669"/>
    <property type="project" value="UniProtKB-EC"/>
</dbReference>
<reference evidence="7 9" key="2">
    <citation type="submission" date="2019-07" db="EMBL/GenBank/DDBJ databases">
        <title>Tepidimonas ignava SPS-1037 draft genome.</title>
        <authorList>
            <person name="Da Costa M.S."/>
            <person name="Froufe H.J.C."/>
            <person name="Egas C."/>
            <person name="Albuquerque L."/>
        </authorList>
    </citation>
    <scope>NUCLEOTIDE SEQUENCE [LARGE SCALE GENOMIC DNA]</scope>
    <source>
        <strain evidence="7 9">SPS-1037</strain>
    </source>
</reference>
<dbReference type="InterPro" id="IPR043128">
    <property type="entry name" value="Rev_trsase/Diguanyl_cyclase"/>
</dbReference>
<dbReference type="PROSITE" id="PS50887">
    <property type="entry name" value="GGDEF"/>
    <property type="match status" value="1"/>
</dbReference>
<feature type="transmembrane region" description="Helical" evidence="4">
    <location>
        <begin position="280"/>
        <end position="304"/>
    </location>
</feature>
<comment type="catalytic activity">
    <reaction evidence="2">
        <text>2 GTP = 3',3'-c-di-GMP + 2 diphosphate</text>
        <dbReference type="Rhea" id="RHEA:24898"/>
        <dbReference type="ChEBI" id="CHEBI:33019"/>
        <dbReference type="ChEBI" id="CHEBI:37565"/>
        <dbReference type="ChEBI" id="CHEBI:58805"/>
        <dbReference type="EC" id="2.7.7.65"/>
    </reaction>
</comment>
<keyword evidence="7" id="KW-0808">Transferase</keyword>
<evidence type="ECO:0000313" key="8">
    <source>
        <dbReference type="Proteomes" id="UP000295536"/>
    </source>
</evidence>
<feature type="transmembrane region" description="Helical" evidence="4">
    <location>
        <begin position="316"/>
        <end position="333"/>
    </location>
</feature>